<dbReference type="Proteomes" id="UP000077266">
    <property type="component" value="Unassembled WGS sequence"/>
</dbReference>
<gene>
    <name evidence="2" type="ORF">EXIGLDRAFT_725559</name>
</gene>
<evidence type="ECO:0008006" key="4">
    <source>
        <dbReference type="Google" id="ProtNLM"/>
    </source>
</evidence>
<sequence length="331" mass="36015">MAAPDIVIPPLGRMYLEAIWMETLFYGFNCILFPVGVYILTTRKTTHGVLIATITVLFALATVHVGLSLAALHQAFASSDVLAVPHGPDLYFAAISKPLPVAKSLIYSTAVGIQDLLLIWRMYVVWDHRLVIVIVPLVLQAVQIASAYTATILLTRPHASLFGGALQAWGLTGWSLDITINTAVTLAIAGRLWWIERKVAPAYSRRRSYRSSIYTVIESGGIFALATLILFIMDVCQLEAAFVGVDPIMQLAVLTPLLLTVRVGLGITHGDHGTASIRPGHEWTHSARAPGGFSVDDRNESSTQFSIPLHERPAKGHRAGIEVKTDTFITA</sequence>
<dbReference type="InParanoid" id="A0A165DYW9"/>
<dbReference type="EMBL" id="KV426179">
    <property type="protein sequence ID" value="KZV85697.1"/>
    <property type="molecule type" value="Genomic_DNA"/>
</dbReference>
<evidence type="ECO:0000313" key="2">
    <source>
        <dbReference type="EMBL" id="KZV85697.1"/>
    </source>
</evidence>
<feature type="transmembrane region" description="Helical" evidence="1">
    <location>
        <begin position="130"/>
        <end position="154"/>
    </location>
</feature>
<proteinExistence type="predicted"/>
<feature type="transmembrane region" description="Helical" evidence="1">
    <location>
        <begin position="48"/>
        <end position="72"/>
    </location>
</feature>
<protein>
    <recommendedName>
        <fullName evidence="4">Fungal pheromone STE3G-protein-coupled receptor</fullName>
    </recommendedName>
</protein>
<dbReference type="AlphaFoldDB" id="A0A165DYW9"/>
<feature type="transmembrane region" description="Helical" evidence="1">
    <location>
        <begin position="213"/>
        <end position="233"/>
    </location>
</feature>
<feature type="transmembrane region" description="Helical" evidence="1">
    <location>
        <begin position="174"/>
        <end position="193"/>
    </location>
</feature>
<evidence type="ECO:0000313" key="3">
    <source>
        <dbReference type="Proteomes" id="UP000077266"/>
    </source>
</evidence>
<organism evidence="2 3">
    <name type="scientific">Exidia glandulosa HHB12029</name>
    <dbReference type="NCBI Taxonomy" id="1314781"/>
    <lineage>
        <taxon>Eukaryota</taxon>
        <taxon>Fungi</taxon>
        <taxon>Dikarya</taxon>
        <taxon>Basidiomycota</taxon>
        <taxon>Agaricomycotina</taxon>
        <taxon>Agaricomycetes</taxon>
        <taxon>Auriculariales</taxon>
        <taxon>Exidiaceae</taxon>
        <taxon>Exidia</taxon>
    </lineage>
</organism>
<reference evidence="2 3" key="1">
    <citation type="journal article" date="2016" name="Mol. Biol. Evol.">
        <title>Comparative Genomics of Early-Diverging Mushroom-Forming Fungi Provides Insights into the Origins of Lignocellulose Decay Capabilities.</title>
        <authorList>
            <person name="Nagy L.G."/>
            <person name="Riley R."/>
            <person name="Tritt A."/>
            <person name="Adam C."/>
            <person name="Daum C."/>
            <person name="Floudas D."/>
            <person name="Sun H."/>
            <person name="Yadav J.S."/>
            <person name="Pangilinan J."/>
            <person name="Larsson K.H."/>
            <person name="Matsuura K."/>
            <person name="Barry K."/>
            <person name="Labutti K."/>
            <person name="Kuo R."/>
            <person name="Ohm R.A."/>
            <person name="Bhattacharya S.S."/>
            <person name="Shirouzu T."/>
            <person name="Yoshinaga Y."/>
            <person name="Martin F.M."/>
            <person name="Grigoriev I.V."/>
            <person name="Hibbett D.S."/>
        </authorList>
    </citation>
    <scope>NUCLEOTIDE SEQUENCE [LARGE SCALE GENOMIC DNA]</scope>
    <source>
        <strain evidence="2 3">HHB12029</strain>
    </source>
</reference>
<keyword evidence="1" id="KW-0472">Membrane</keyword>
<dbReference type="OrthoDB" id="3357408at2759"/>
<feature type="transmembrane region" description="Helical" evidence="1">
    <location>
        <begin position="23"/>
        <end position="41"/>
    </location>
</feature>
<evidence type="ECO:0000256" key="1">
    <source>
        <dbReference type="SAM" id="Phobius"/>
    </source>
</evidence>
<accession>A0A165DYW9</accession>
<keyword evidence="1" id="KW-0812">Transmembrane</keyword>
<keyword evidence="1" id="KW-1133">Transmembrane helix</keyword>
<keyword evidence="3" id="KW-1185">Reference proteome</keyword>
<name>A0A165DYW9_EXIGL</name>
<feature type="transmembrane region" description="Helical" evidence="1">
    <location>
        <begin position="105"/>
        <end position="123"/>
    </location>
</feature>